<evidence type="ECO:0000313" key="7">
    <source>
        <dbReference type="EMBL" id="MBB4023080.1"/>
    </source>
</evidence>
<evidence type="ECO:0000256" key="4">
    <source>
        <dbReference type="PIRSR" id="PIRSR000331-2"/>
    </source>
</evidence>
<sequence length="493" mass="54641">MPKNGAAHLASLQDDRCVFIDGKRVENVTTDPAFRGAVASACALYDYQAAPENIETMTFASPKTGARVNKSWMMPTSHAELVARRVSIERWSAQTCGMLGRSPDHVASTFVGFRMGLDVFGANDPKRAAALADYFDYIRDNDMFLSYVIVNPQADKAKSASGQPDKNLVASIVDEDAEGVTIRGAKMLATSGILANEIMVSGFQALQQGDEDYAFTVAMPLATRGLKLLSRRSYEGAATSTFDYPLSARFDENDAVVVFDDVKVPWERVFVYRDLKMAQAQWHQTRAHVMQNYQSMIRLTQKLHFLLGLARKIADLNNIITYPQVREQLGLIAAKVANMDALVIAMEAKGEQFGQYFVPDRSLLCTAQVVAQTTYPEIVEAIRLLSGGGMIMVPSSHLDFAADETADIIARTQRSPVAGSHDRVKLMKLAWDAVGSEFGSRHLQYEMFYSGAQFVTRGNSFRFFDWDNAKTRVDDFMASYDLDVENKLNVAAE</sequence>
<dbReference type="RefSeq" id="WP_054539290.1">
    <property type="nucleotide sequence ID" value="NZ_JACIEQ010000004.1"/>
</dbReference>
<accession>A0A840CD11</accession>
<dbReference type="SUPFAM" id="SSF47203">
    <property type="entry name" value="Acyl-CoA dehydrogenase C-terminal domain-like"/>
    <property type="match status" value="1"/>
</dbReference>
<dbReference type="PIRSF" id="PIRSF000331">
    <property type="entry name" value="HpaA_HpaB"/>
    <property type="match status" value="1"/>
</dbReference>
<feature type="domain" description="HpaB/PvcC/4-BUDH N-terminal" evidence="6">
    <location>
        <begin position="5"/>
        <end position="271"/>
    </location>
</feature>
<dbReference type="InterPro" id="IPR036250">
    <property type="entry name" value="AcylCo_DH-like_C"/>
</dbReference>
<protein>
    <submittedName>
        <fullName evidence="7">4-hydroxyphenylacetate 3-monooxygenase</fullName>
        <ecNumber evidence="7">1.14.14.9</ecNumber>
    </submittedName>
</protein>
<keyword evidence="1" id="KW-0285">Flavoprotein</keyword>
<evidence type="ECO:0000256" key="3">
    <source>
        <dbReference type="ARBA" id="ARBA00023002"/>
    </source>
</evidence>
<dbReference type="SUPFAM" id="SSF56645">
    <property type="entry name" value="Acyl-CoA dehydrogenase NM domain-like"/>
    <property type="match status" value="1"/>
</dbReference>
<dbReference type="Gene3D" id="2.40.110.10">
    <property type="entry name" value="Butyryl-CoA Dehydrogenase, subunit A, domain 2"/>
    <property type="match status" value="1"/>
</dbReference>
<evidence type="ECO:0000259" key="5">
    <source>
        <dbReference type="Pfam" id="PF03241"/>
    </source>
</evidence>
<evidence type="ECO:0000313" key="8">
    <source>
        <dbReference type="Proteomes" id="UP000585681"/>
    </source>
</evidence>
<dbReference type="GO" id="GO:0052881">
    <property type="term" value="F:4-hydroxyphenylacetate 3-monooxygenase activity"/>
    <property type="evidence" value="ECO:0007669"/>
    <property type="project" value="UniProtKB-EC"/>
</dbReference>
<name>A0A840CD11_9RHOB</name>
<dbReference type="InterPro" id="IPR009100">
    <property type="entry name" value="AcylCoA_DH/oxidase_NM_dom_sf"/>
</dbReference>
<dbReference type="AlphaFoldDB" id="A0A840CD11"/>
<dbReference type="GO" id="GO:0016627">
    <property type="term" value="F:oxidoreductase activity, acting on the CH-CH group of donors"/>
    <property type="evidence" value="ECO:0007669"/>
    <property type="project" value="InterPro"/>
</dbReference>
<feature type="domain" description="HpaB/PvcC/4-BUDH C-terminal" evidence="5">
    <location>
        <begin position="278"/>
        <end position="477"/>
    </location>
</feature>
<gene>
    <name evidence="7" type="ORF">GGR17_002902</name>
</gene>
<keyword evidence="3 7" id="KW-0560">Oxidoreductase</keyword>
<dbReference type="Pfam" id="PF03241">
    <property type="entry name" value="HpaB"/>
    <property type="match status" value="1"/>
</dbReference>
<dbReference type="Pfam" id="PF11794">
    <property type="entry name" value="HpaB_N"/>
    <property type="match status" value="1"/>
</dbReference>
<dbReference type="Gene3D" id="1.20.140.10">
    <property type="entry name" value="Butyryl-CoA Dehydrogenase, subunit A, domain 3"/>
    <property type="match status" value="1"/>
</dbReference>
<dbReference type="Proteomes" id="UP000585681">
    <property type="component" value="Unassembled WGS sequence"/>
</dbReference>
<feature type="binding site" evidence="4">
    <location>
        <position position="190"/>
    </location>
    <ligand>
        <name>FAD</name>
        <dbReference type="ChEBI" id="CHEBI:57692"/>
    </ligand>
</feature>
<keyword evidence="2 4" id="KW-0274">FAD</keyword>
<dbReference type="EMBL" id="JACIEQ010000004">
    <property type="protein sequence ID" value="MBB4023080.1"/>
    <property type="molecule type" value="Genomic_DNA"/>
</dbReference>
<keyword evidence="7" id="KW-0503">Monooxygenase</keyword>
<dbReference type="EC" id="1.14.14.9" evidence="7"/>
<organism evidence="7 8">
    <name type="scientific">Actibacterium naphthalenivorans</name>
    <dbReference type="NCBI Taxonomy" id="1614693"/>
    <lineage>
        <taxon>Bacteria</taxon>
        <taxon>Pseudomonadati</taxon>
        <taxon>Pseudomonadota</taxon>
        <taxon>Alphaproteobacteria</taxon>
        <taxon>Rhodobacterales</taxon>
        <taxon>Roseobacteraceae</taxon>
        <taxon>Actibacterium</taxon>
    </lineage>
</organism>
<dbReference type="PANTHER" id="PTHR36117:SF3">
    <property type="entry name" value="4-HYDROXYPHENYLACETATE 3-MONOOXYGENASE-RELATED"/>
    <property type="match status" value="1"/>
</dbReference>
<dbReference type="InterPro" id="IPR046373">
    <property type="entry name" value="Acyl-CoA_Oxase/DH_mid-dom_sf"/>
</dbReference>
<keyword evidence="8" id="KW-1185">Reference proteome</keyword>
<dbReference type="PANTHER" id="PTHR36117">
    <property type="entry name" value="4-HYDROXYPHENYLACETATE 3-MONOOXYGENASE-RELATED"/>
    <property type="match status" value="1"/>
</dbReference>
<dbReference type="InterPro" id="IPR024674">
    <property type="entry name" value="HpaB/PvcC/4-BUDH_N"/>
</dbReference>
<reference evidence="7" key="1">
    <citation type="submission" date="2020-08" db="EMBL/GenBank/DDBJ databases">
        <title>Genomic Encyclopedia of Type Strains, Phase IV (KMG-IV): sequencing the most valuable type-strain genomes for metagenomic binning, comparative biology and taxonomic classification.</title>
        <authorList>
            <person name="Goeker M."/>
        </authorList>
    </citation>
    <scope>NUCLEOTIDE SEQUENCE [LARGE SCALE GENOMIC DNA]</scope>
    <source>
        <strain evidence="7">DSM 105040</strain>
    </source>
</reference>
<dbReference type="InterPro" id="IPR004925">
    <property type="entry name" value="HpaB/PvcC/4-BUDH"/>
</dbReference>
<evidence type="ECO:0000259" key="6">
    <source>
        <dbReference type="Pfam" id="PF11794"/>
    </source>
</evidence>
<evidence type="ECO:0000256" key="2">
    <source>
        <dbReference type="ARBA" id="ARBA00022827"/>
    </source>
</evidence>
<evidence type="ECO:0000256" key="1">
    <source>
        <dbReference type="ARBA" id="ARBA00022630"/>
    </source>
</evidence>
<dbReference type="Gene3D" id="1.10.3140.10">
    <property type="entry name" value="4-hydroxybutyryl-coa dehydratase, domain 1"/>
    <property type="match status" value="1"/>
</dbReference>
<comment type="caution">
    <text evidence="7">The sequence shown here is derived from an EMBL/GenBank/DDBJ whole genome shotgun (WGS) entry which is preliminary data.</text>
</comment>
<proteinExistence type="predicted"/>
<dbReference type="InterPro" id="IPR024719">
    <property type="entry name" value="HpaB/PvcC/4-BUDH_C"/>
</dbReference>